<sequence>MKPGQTSSLQLPSFLHGTYPEVQQKTQREGLRCGEHYRKDGSLPSPAKLLEVRPGEAVVTQDLIDFYRERSAWRLYMVSNVKSSLCEALDWPDTYEVDDHYEAFCRETAWGALYFAIAQTAPKSAERMALRLQALLRFWEPLQSARYLFNSPNDTLTLDELMMAARDWAMDAWCPEGDASASVRERLERAAERMARATREESIEAILRQLPRVLTSSRGLKHRDVLADPGFQRERLAQLDVRAFERVSGACTSDILALLHAWDRQIGKQ</sequence>
<evidence type="ECO:0000313" key="2">
    <source>
        <dbReference type="Proteomes" id="UP001611383"/>
    </source>
</evidence>
<dbReference type="RefSeq" id="WP_395805717.1">
    <property type="nucleotide sequence ID" value="NZ_CP043494.1"/>
</dbReference>
<keyword evidence="2" id="KW-1185">Reference proteome</keyword>
<organism evidence="1 2">
    <name type="scientific">Archangium minus</name>
    <dbReference type="NCBI Taxonomy" id="83450"/>
    <lineage>
        <taxon>Bacteria</taxon>
        <taxon>Pseudomonadati</taxon>
        <taxon>Myxococcota</taxon>
        <taxon>Myxococcia</taxon>
        <taxon>Myxococcales</taxon>
        <taxon>Cystobacterineae</taxon>
        <taxon>Archangiaceae</taxon>
        <taxon>Archangium</taxon>
    </lineage>
</organism>
<evidence type="ECO:0000313" key="1">
    <source>
        <dbReference type="EMBL" id="WNG48334.1"/>
    </source>
</evidence>
<gene>
    <name evidence="1" type="ORF">F0U60_32565</name>
</gene>
<accession>A0ABY9WYY4</accession>
<dbReference type="EMBL" id="CP043494">
    <property type="protein sequence ID" value="WNG48334.1"/>
    <property type="molecule type" value="Genomic_DNA"/>
</dbReference>
<protein>
    <submittedName>
        <fullName evidence="1">Uncharacterized protein</fullName>
    </submittedName>
</protein>
<dbReference type="Proteomes" id="UP001611383">
    <property type="component" value="Chromosome"/>
</dbReference>
<reference evidence="1 2" key="1">
    <citation type="submission" date="2019-08" db="EMBL/GenBank/DDBJ databases">
        <title>Archangium and Cystobacter genomes.</title>
        <authorList>
            <person name="Chen I.-C.K."/>
            <person name="Wielgoss S."/>
        </authorList>
    </citation>
    <scope>NUCLEOTIDE SEQUENCE [LARGE SCALE GENOMIC DNA]</scope>
    <source>
        <strain evidence="1 2">Cbm 6</strain>
    </source>
</reference>
<proteinExistence type="predicted"/>
<name>A0ABY9WYY4_9BACT</name>